<dbReference type="PIRSF" id="PIRSF009375">
    <property type="entry name" value="Retromer_Vps35"/>
    <property type="match status" value="1"/>
</dbReference>
<feature type="compositionally biased region" description="Basic and acidic residues" evidence="7">
    <location>
        <begin position="331"/>
        <end position="341"/>
    </location>
</feature>
<dbReference type="PANTHER" id="PTHR11099:SF0">
    <property type="entry name" value="VACUOLAR PROTEIN SORTING-ASSOCIATED PROTEIN 35"/>
    <property type="match status" value="1"/>
</dbReference>
<organism evidence="8 9">
    <name type="scientific">Discina gigas</name>
    <dbReference type="NCBI Taxonomy" id="1032678"/>
    <lineage>
        <taxon>Eukaryota</taxon>
        <taxon>Fungi</taxon>
        <taxon>Dikarya</taxon>
        <taxon>Ascomycota</taxon>
        <taxon>Pezizomycotina</taxon>
        <taxon>Pezizomycetes</taxon>
        <taxon>Pezizales</taxon>
        <taxon>Discinaceae</taxon>
        <taxon>Discina</taxon>
    </lineage>
</organism>
<dbReference type="InterPro" id="IPR042491">
    <property type="entry name" value="Vps35_C"/>
</dbReference>
<protein>
    <recommendedName>
        <fullName evidence="6">Vacuolar protein sorting-associated protein 35</fullName>
    </recommendedName>
</protein>
<proteinExistence type="inferred from homology"/>
<evidence type="ECO:0000313" key="8">
    <source>
        <dbReference type="EMBL" id="KAL0633770.1"/>
    </source>
</evidence>
<comment type="function">
    <text evidence="6">Plays a role in vesicular protein sorting.</text>
</comment>
<dbReference type="Pfam" id="PF03635">
    <property type="entry name" value="Vps35"/>
    <property type="match status" value="1"/>
</dbReference>
<keyword evidence="3 6" id="KW-0813">Transport</keyword>
<evidence type="ECO:0000256" key="1">
    <source>
        <dbReference type="ARBA" id="ARBA00004170"/>
    </source>
</evidence>
<dbReference type="Proteomes" id="UP001447188">
    <property type="component" value="Unassembled WGS sequence"/>
</dbReference>
<evidence type="ECO:0000256" key="6">
    <source>
        <dbReference type="PIRNR" id="PIRNR009375"/>
    </source>
</evidence>
<feature type="region of interest" description="Disordered" evidence="7">
    <location>
        <begin position="331"/>
        <end position="355"/>
    </location>
</feature>
<evidence type="ECO:0000256" key="7">
    <source>
        <dbReference type="SAM" id="MobiDB-lite"/>
    </source>
</evidence>
<evidence type="ECO:0000256" key="2">
    <source>
        <dbReference type="ARBA" id="ARBA00006536"/>
    </source>
</evidence>
<evidence type="ECO:0000256" key="3">
    <source>
        <dbReference type="ARBA" id="ARBA00022448"/>
    </source>
</evidence>
<feature type="region of interest" description="Disordered" evidence="7">
    <location>
        <begin position="367"/>
        <end position="401"/>
    </location>
</feature>
<dbReference type="InterPro" id="IPR016024">
    <property type="entry name" value="ARM-type_fold"/>
</dbReference>
<gene>
    <name evidence="8" type="primary">vps35</name>
    <name evidence="8" type="ORF">Q9L58_007309</name>
</gene>
<dbReference type="EMBL" id="JBBBZM010000114">
    <property type="protein sequence ID" value="KAL0633770.1"/>
    <property type="molecule type" value="Genomic_DNA"/>
</dbReference>
<comment type="similarity">
    <text evidence="2 6">Belongs to the VPS35 family.</text>
</comment>
<keyword evidence="5" id="KW-0472">Membrane</keyword>
<dbReference type="PANTHER" id="PTHR11099">
    <property type="entry name" value="VACUOLAR SORTING PROTEIN 35"/>
    <property type="match status" value="1"/>
</dbReference>
<comment type="caution">
    <text evidence="8">The sequence shown here is derived from an EMBL/GenBank/DDBJ whole genome shotgun (WGS) entry which is preliminary data.</text>
</comment>
<keyword evidence="9" id="KW-1185">Reference proteome</keyword>
<accession>A0ABR3GCX9</accession>
<reference evidence="8 9" key="1">
    <citation type="submission" date="2024-02" db="EMBL/GenBank/DDBJ databases">
        <title>Discinaceae phylogenomics.</title>
        <authorList>
            <person name="Dirks A.C."/>
            <person name="James T.Y."/>
        </authorList>
    </citation>
    <scope>NUCLEOTIDE SEQUENCE [LARGE SCALE GENOMIC DNA]</scope>
    <source>
        <strain evidence="8 9">ACD0624</strain>
    </source>
</reference>
<dbReference type="InterPro" id="IPR005378">
    <property type="entry name" value="Vps35"/>
</dbReference>
<evidence type="ECO:0000256" key="4">
    <source>
        <dbReference type="ARBA" id="ARBA00022927"/>
    </source>
</evidence>
<evidence type="ECO:0000256" key="5">
    <source>
        <dbReference type="ARBA" id="ARBA00023136"/>
    </source>
</evidence>
<comment type="subcellular location">
    <subcellularLocation>
        <location evidence="1">Membrane</location>
        <topology evidence="1">Peripheral membrane protein</topology>
    </subcellularLocation>
</comment>
<dbReference type="SUPFAM" id="SSF48371">
    <property type="entry name" value="ARM repeat"/>
    <property type="match status" value="1"/>
</dbReference>
<name>A0ABR3GCX9_9PEZI</name>
<evidence type="ECO:0000313" key="9">
    <source>
        <dbReference type="Proteomes" id="UP001447188"/>
    </source>
</evidence>
<dbReference type="Gene3D" id="1.25.40.660">
    <property type="entry name" value="Vacuolar protein sorting-associated protein 35, helical subcomplex Vps35-C"/>
    <property type="match status" value="1"/>
</dbReference>
<keyword evidence="4 6" id="KW-0653">Protein transport</keyword>
<sequence length="910" mass="101907">MEDQQALLQDALGVVRQQTALMRKCLETPGKLMDALKCSSTLVSELRTSSLGPKQYYELYMAVFDALRHLSVYLKESHPVNHLADLYELVQYAGNIVPRLYLMITVGTVYMSIEDAPVKEIMKDMMEMSRGVQHPIRGLFLRYYLSGQSRDSLPTGESEGPEGNFQDSISFIITNFIEMNKLWVRLQHQGHSRERDKRIQERKELQLLVGSNLVRLSQLVDLETYKNIILAPLLEQVVQCRDVLAQEYLLEVITQVFPDEFHLHTLDQFLSATARLNPNVNVKAIVIGIMDRLSAYAAREAESETPEERLRKEEEAAIHLLEKLALKEKDVVDDDGYKPPDETAAGSTSGDDEATLAATDDDATTIAASEASQDNEDNDTTIGAETKKGDAEIGETVGKPARGIPEDVKLYEIFYEQVLNLVNVRAHTRSFGSNKEEGKADFHVSVKAQNLPVQDVTALLVSLGNLALNVYPDRLEYVDQILAYTHTKVTALSTTPDLHSPASQQNILTLLLAPINSYASLFTILALPSYLPLLHSQSYPTRRAIATTIATSILRSSTPISTPSHADGIFALLRVLIREGAQPSPSYPGTARQKRDIETDETVEEQGRLARIVHLLNSPDNATQFKLLLCAKRAFAEGGERIRYTTPALITAGVKLARRYKAREHFEDDNDWQTASAALYKFLLTSLSALYSRCGTPDLALRLFLLAGQTADQNAAEEVAYEFFAQAFTVYEEAISDSRAQFQAVCVIANALHSTRNFSKENYDTLITKCAQYGSKLLKKPDQCRAVYLASHLWWAVEISARGEGEETKLYRDGKRVLECLQRALRVADACMDAGVSVELFVEILNRYVYYFDRQNEAVTVKYLNGLIELIQSNLATNDSSTTETPRKHFERTLEYIASREFEGVILDPK</sequence>